<sequence>MKIFKILKQLLCIHRYGYPVYIGHHDRIHSEETCVKCGYIKVTYVK</sequence>
<organism evidence="1">
    <name type="scientific">viral metagenome</name>
    <dbReference type="NCBI Taxonomy" id="1070528"/>
    <lineage>
        <taxon>unclassified sequences</taxon>
        <taxon>metagenomes</taxon>
        <taxon>organismal metagenomes</taxon>
    </lineage>
</organism>
<reference evidence="1" key="1">
    <citation type="journal article" date="2020" name="Nature">
        <title>Giant virus diversity and host interactions through global metagenomics.</title>
        <authorList>
            <person name="Schulz F."/>
            <person name="Roux S."/>
            <person name="Paez-Espino D."/>
            <person name="Jungbluth S."/>
            <person name="Walsh D.A."/>
            <person name="Denef V.J."/>
            <person name="McMahon K.D."/>
            <person name="Konstantinidis K.T."/>
            <person name="Eloe-Fadrosh E.A."/>
            <person name="Kyrpides N.C."/>
            <person name="Woyke T."/>
        </authorList>
    </citation>
    <scope>NUCLEOTIDE SEQUENCE</scope>
    <source>
        <strain evidence="1">GVMAG-S-1064190-84</strain>
    </source>
</reference>
<dbReference type="AlphaFoldDB" id="A0A6C0JY96"/>
<name>A0A6C0JY96_9ZZZZ</name>
<accession>A0A6C0JY96</accession>
<proteinExistence type="predicted"/>
<dbReference type="EMBL" id="MN740699">
    <property type="protein sequence ID" value="QHU08848.1"/>
    <property type="molecule type" value="Genomic_DNA"/>
</dbReference>
<protein>
    <submittedName>
        <fullName evidence="1">Uncharacterized protein</fullName>
    </submittedName>
</protein>
<evidence type="ECO:0000313" key="1">
    <source>
        <dbReference type="EMBL" id="QHU08848.1"/>
    </source>
</evidence>